<evidence type="ECO:0000313" key="1">
    <source>
        <dbReference type="EMBL" id="KIP04985.1"/>
    </source>
</evidence>
<reference evidence="1 2" key="1">
    <citation type="journal article" date="2014" name="PLoS Genet.">
        <title>Analysis of the Phlebiopsis gigantea genome, transcriptome and secretome provides insight into its pioneer colonization strategies of wood.</title>
        <authorList>
            <person name="Hori C."/>
            <person name="Ishida T."/>
            <person name="Igarashi K."/>
            <person name="Samejima M."/>
            <person name="Suzuki H."/>
            <person name="Master E."/>
            <person name="Ferreira P."/>
            <person name="Ruiz-Duenas F.J."/>
            <person name="Held B."/>
            <person name="Canessa P."/>
            <person name="Larrondo L.F."/>
            <person name="Schmoll M."/>
            <person name="Druzhinina I.S."/>
            <person name="Kubicek C.P."/>
            <person name="Gaskell J.A."/>
            <person name="Kersten P."/>
            <person name="St John F."/>
            <person name="Glasner J."/>
            <person name="Sabat G."/>
            <person name="Splinter BonDurant S."/>
            <person name="Syed K."/>
            <person name="Yadav J."/>
            <person name="Mgbeahuruike A.C."/>
            <person name="Kovalchuk A."/>
            <person name="Asiegbu F.O."/>
            <person name="Lackner G."/>
            <person name="Hoffmeister D."/>
            <person name="Rencoret J."/>
            <person name="Gutierrez A."/>
            <person name="Sun H."/>
            <person name="Lindquist E."/>
            <person name="Barry K."/>
            <person name="Riley R."/>
            <person name="Grigoriev I.V."/>
            <person name="Henrissat B."/>
            <person name="Kues U."/>
            <person name="Berka R.M."/>
            <person name="Martinez A.T."/>
            <person name="Covert S.F."/>
            <person name="Blanchette R.A."/>
            <person name="Cullen D."/>
        </authorList>
    </citation>
    <scope>NUCLEOTIDE SEQUENCE [LARGE SCALE GENOMIC DNA]</scope>
    <source>
        <strain evidence="1 2">11061_1 CR5-6</strain>
    </source>
</reference>
<proteinExistence type="predicted"/>
<dbReference type="EMBL" id="KN840556">
    <property type="protein sequence ID" value="KIP04985.1"/>
    <property type="molecule type" value="Genomic_DNA"/>
</dbReference>
<dbReference type="SMART" id="SM01296">
    <property type="entry name" value="N2227"/>
    <property type="match status" value="1"/>
</dbReference>
<name>A0A0C3S7Z5_PHLG1</name>
<dbReference type="InterPro" id="IPR029063">
    <property type="entry name" value="SAM-dependent_MTases_sf"/>
</dbReference>
<accession>A0A0C3S7Z5</accession>
<dbReference type="STRING" id="745531.A0A0C3S7Z5"/>
<dbReference type="Pfam" id="PF07942">
    <property type="entry name" value="CARME"/>
    <property type="match status" value="1"/>
</dbReference>
<sequence length="369" mass="41866">MLGLYAVRQKILDIVYGPRKQFGYFSLERAAYSYARYREMALADVQDMRRSYARLGRTHKRIGFELGYPAKLTRLEEATHRNALVAQAVADLAQHQFPSLDAQSADGGDLARVRETLKHFVRDWSVEGAAERTAILQPILDALRTTPGDRRVDLRVLVPGAGLGRLAYEISELGYQTTANELSWFMSLGLRFLLSPSTTQTAHQHRVYPYAYWFSHQRTNDALFRAVSFPDVVPRLRDTLRLAEGDFLALKPPRGTTGYDYVVTLFFIDTSANAISTLEQIYTLLRPGGVWINLGPLLWPGGAQARVELSLEEVLRLAKLIGFKIEGQDTPASCEQYRRKTVHCEYTSDNQAMMKYSYLAEFWVARKPS</sequence>
<dbReference type="InterPro" id="IPR012901">
    <property type="entry name" value="CARME"/>
</dbReference>
<dbReference type="HOGENOM" id="CLU_030612_2_1_1"/>
<protein>
    <submittedName>
        <fullName evidence="1">Uncharacterized protein</fullName>
    </submittedName>
</protein>
<dbReference type="GO" id="GO:0008757">
    <property type="term" value="F:S-adenosylmethionine-dependent methyltransferase activity"/>
    <property type="evidence" value="ECO:0007669"/>
    <property type="project" value="InterPro"/>
</dbReference>
<dbReference type="OrthoDB" id="978at2759"/>
<dbReference type="SUPFAM" id="SSF53335">
    <property type="entry name" value="S-adenosyl-L-methionine-dependent methyltransferases"/>
    <property type="match status" value="1"/>
</dbReference>
<organism evidence="1 2">
    <name type="scientific">Phlebiopsis gigantea (strain 11061_1 CR5-6)</name>
    <name type="common">White-rot fungus</name>
    <name type="synonym">Peniophora gigantea</name>
    <dbReference type="NCBI Taxonomy" id="745531"/>
    <lineage>
        <taxon>Eukaryota</taxon>
        <taxon>Fungi</taxon>
        <taxon>Dikarya</taxon>
        <taxon>Basidiomycota</taxon>
        <taxon>Agaricomycotina</taxon>
        <taxon>Agaricomycetes</taxon>
        <taxon>Polyporales</taxon>
        <taxon>Phanerochaetaceae</taxon>
        <taxon>Phlebiopsis</taxon>
    </lineage>
</organism>
<evidence type="ECO:0000313" key="2">
    <source>
        <dbReference type="Proteomes" id="UP000053257"/>
    </source>
</evidence>
<dbReference type="AlphaFoldDB" id="A0A0C3S7Z5"/>
<dbReference type="Proteomes" id="UP000053257">
    <property type="component" value="Unassembled WGS sequence"/>
</dbReference>
<dbReference type="PANTHER" id="PTHR12303:SF13">
    <property type="match status" value="1"/>
</dbReference>
<keyword evidence="2" id="KW-1185">Reference proteome</keyword>
<gene>
    <name evidence="1" type="ORF">PHLGIDRAFT_75016</name>
</gene>
<dbReference type="Gene3D" id="3.40.50.150">
    <property type="entry name" value="Vaccinia Virus protein VP39"/>
    <property type="match status" value="1"/>
</dbReference>
<dbReference type="PANTHER" id="PTHR12303">
    <property type="entry name" value="CARNOSINE N-METHYLTRANSFERASE"/>
    <property type="match status" value="1"/>
</dbReference>